<sequence length="632" mass="73023">LYYYIKYYCGGQFTWAGQQINLPTPLPVVPSPGITKTSNDRFRYYQNVCTVSYSLVWLNWTRWERHIDWMALQGINLPLAFTGQETIFQRVYMNLGFTFADLEKHFGGPAFLAWAKMGNIDGWGGPLPSTWITDKLVLQHKILARMRSLGMIPVLPAFAGHVPSAITRLYPKAVVSRLSAWSNFREKYSETYLLDFQDPLFKTIGAAFIKEMINEFGGDHIYNTDMFNEMTPKSSDPNYLSATSKAVYDAMLAADPQAIWLMQGWLFHSSFWKPAQLKALVTGVPLGKMIVLDLNAELDPVYKTSQSFYGQPFIWCMLHNFGGTMELYGALNQVNKGPFEGRSFENSTMIGVGITPEGIYQNEVMYEFMNENAWRTKPRNITNWMTNYTIQRYGHHDTDVEQAWHILQKSIYSFVGEKKKRFHGKNGFVKRPRLRPKFYIWYSPKYLYQAWDLMVKASPNFNNSDLFRYDLVDITRNSLQVISMKMYSDILMAYSMKNSTQLKQAGDRFIILLSQLEKLLASDRHFLLANWLDDSKQWGSNSNQSRLYEYNARNQITLWGPNGEIVDYASKQWAGLFADFYQPRWQLFIDTLMNCVQTGKSFNGQAFNADVLEKVEKPFTFSNKVYSGNPVG</sequence>
<comment type="similarity">
    <text evidence="6">Belongs to the glycosyl hydrolase 89 family.</text>
</comment>
<keyword evidence="1" id="KW-0732">Signal</keyword>
<dbReference type="GeneID" id="20234867"/>
<keyword evidence="3" id="KW-0325">Glycoprotein</keyword>
<protein>
    <recommendedName>
        <fullName evidence="8">Alpha-N-acetylglucosaminidase</fullName>
        <ecNumber evidence="7">3.2.1.50</ecNumber>
    </recommendedName>
</protein>
<dbReference type="STRING" id="225164.V4ANL5"/>
<feature type="domain" description="Alpha-N-acetylglucosaminidase C-terminal" evidence="10">
    <location>
        <begin position="384"/>
        <end position="632"/>
    </location>
</feature>
<dbReference type="Gene3D" id="3.20.20.80">
    <property type="entry name" value="Glycosidases"/>
    <property type="match status" value="1"/>
</dbReference>
<dbReference type="GO" id="GO:0004561">
    <property type="term" value="F:alpha-N-acetylglucosaminidase activity"/>
    <property type="evidence" value="ECO:0007669"/>
    <property type="project" value="UniProtKB-EC"/>
</dbReference>
<evidence type="ECO:0000259" key="9">
    <source>
        <dbReference type="Pfam" id="PF05089"/>
    </source>
</evidence>
<dbReference type="FunFam" id="3.20.20.80:FF:000107">
    <property type="entry name" value="Alpha-N-acetylglucosaminidase family"/>
    <property type="match status" value="1"/>
</dbReference>
<keyword evidence="2" id="KW-0378">Hydrolase</keyword>
<dbReference type="CTD" id="20234867"/>
<dbReference type="HOGENOM" id="CLU_011988_2_1_1"/>
<evidence type="ECO:0000256" key="6">
    <source>
        <dbReference type="ARBA" id="ARBA00060996"/>
    </source>
</evidence>
<evidence type="ECO:0000259" key="10">
    <source>
        <dbReference type="Pfam" id="PF12972"/>
    </source>
</evidence>
<evidence type="ECO:0000256" key="8">
    <source>
        <dbReference type="ARBA" id="ARBA00072202"/>
    </source>
</evidence>
<evidence type="ECO:0000313" key="12">
    <source>
        <dbReference type="Proteomes" id="UP000030746"/>
    </source>
</evidence>
<dbReference type="SUPFAM" id="SSF51445">
    <property type="entry name" value="(Trans)glycosidases"/>
    <property type="match status" value="1"/>
</dbReference>
<dbReference type="Gene3D" id="3.30.379.10">
    <property type="entry name" value="Chitobiase/beta-hexosaminidase domain 2-like"/>
    <property type="match status" value="1"/>
</dbReference>
<feature type="domain" description="Alpha-N-acetylglucosaminidase tim-barrel" evidence="9">
    <location>
        <begin position="43"/>
        <end position="375"/>
    </location>
</feature>
<dbReference type="InterPro" id="IPR024733">
    <property type="entry name" value="NAGLU_tim-barrel"/>
</dbReference>
<dbReference type="PANTHER" id="PTHR12872:SF1">
    <property type="entry name" value="ALPHA-N-ACETYLGLUCOSAMINIDASE"/>
    <property type="match status" value="1"/>
</dbReference>
<dbReference type="EMBL" id="KB201667">
    <property type="protein sequence ID" value="ESO95231.1"/>
    <property type="molecule type" value="Genomic_DNA"/>
</dbReference>
<accession>V4ANL5</accession>
<dbReference type="PANTHER" id="PTHR12872">
    <property type="entry name" value="ALPHA-N-ACETYLGLUCOSAMINIDASE"/>
    <property type="match status" value="1"/>
</dbReference>
<dbReference type="AlphaFoldDB" id="V4ANL5"/>
<dbReference type="InterPro" id="IPR017853">
    <property type="entry name" value="GH"/>
</dbReference>
<dbReference type="OrthoDB" id="64736at2759"/>
<evidence type="ECO:0000256" key="5">
    <source>
        <dbReference type="ARBA" id="ARBA00052030"/>
    </source>
</evidence>
<name>V4ANL5_LOTGI</name>
<dbReference type="Proteomes" id="UP000030746">
    <property type="component" value="Unassembled WGS sequence"/>
</dbReference>
<dbReference type="EC" id="3.2.1.50" evidence="7"/>
<dbReference type="GO" id="GO:0048731">
    <property type="term" value="P:system development"/>
    <property type="evidence" value="ECO:0007669"/>
    <property type="project" value="UniProtKB-ARBA"/>
</dbReference>
<organism evidence="11 12">
    <name type="scientific">Lottia gigantea</name>
    <name type="common">Giant owl limpet</name>
    <dbReference type="NCBI Taxonomy" id="225164"/>
    <lineage>
        <taxon>Eukaryota</taxon>
        <taxon>Metazoa</taxon>
        <taxon>Spiralia</taxon>
        <taxon>Lophotrochozoa</taxon>
        <taxon>Mollusca</taxon>
        <taxon>Gastropoda</taxon>
        <taxon>Patellogastropoda</taxon>
        <taxon>Lottioidea</taxon>
        <taxon>Lottiidae</taxon>
        <taxon>Lottia</taxon>
    </lineage>
</organism>
<evidence type="ECO:0000256" key="3">
    <source>
        <dbReference type="ARBA" id="ARBA00023180"/>
    </source>
</evidence>
<comment type="catalytic activity">
    <reaction evidence="5">
        <text>Hydrolysis of terminal non-reducing N-acetyl-D-glucosamine residues in N-acetyl-alpha-D-glucosaminides.</text>
        <dbReference type="EC" id="3.2.1.50"/>
    </reaction>
</comment>
<dbReference type="InterPro" id="IPR024732">
    <property type="entry name" value="NAGLU_C"/>
</dbReference>
<dbReference type="Gene3D" id="1.20.120.670">
    <property type="entry name" value="N-acetyl-b-d-glucoasminidase"/>
    <property type="match status" value="1"/>
</dbReference>
<feature type="non-terminal residue" evidence="11">
    <location>
        <position position="1"/>
    </location>
</feature>
<reference evidence="11 12" key="1">
    <citation type="journal article" date="2013" name="Nature">
        <title>Insights into bilaterian evolution from three spiralian genomes.</title>
        <authorList>
            <person name="Simakov O."/>
            <person name="Marletaz F."/>
            <person name="Cho S.J."/>
            <person name="Edsinger-Gonzales E."/>
            <person name="Havlak P."/>
            <person name="Hellsten U."/>
            <person name="Kuo D.H."/>
            <person name="Larsson T."/>
            <person name="Lv J."/>
            <person name="Arendt D."/>
            <person name="Savage R."/>
            <person name="Osoegawa K."/>
            <person name="de Jong P."/>
            <person name="Grimwood J."/>
            <person name="Chapman J.A."/>
            <person name="Shapiro H."/>
            <person name="Aerts A."/>
            <person name="Otillar R.P."/>
            <person name="Terry A.Y."/>
            <person name="Boore J.L."/>
            <person name="Grigoriev I.V."/>
            <person name="Lindberg D.R."/>
            <person name="Seaver E.C."/>
            <person name="Weisblat D.A."/>
            <person name="Putnam N.H."/>
            <person name="Rokhsar D.S."/>
        </authorList>
    </citation>
    <scope>NUCLEOTIDE SEQUENCE [LARGE SCALE GENOMIC DNA]</scope>
</reference>
<evidence type="ECO:0000256" key="2">
    <source>
        <dbReference type="ARBA" id="ARBA00022801"/>
    </source>
</evidence>
<dbReference type="KEGG" id="lgi:LOTGIDRAFT_144735"/>
<evidence type="ECO:0000256" key="4">
    <source>
        <dbReference type="ARBA" id="ARBA00023295"/>
    </source>
</evidence>
<dbReference type="OMA" id="YGQPFVW"/>
<dbReference type="Pfam" id="PF05089">
    <property type="entry name" value="NAGLU"/>
    <property type="match status" value="1"/>
</dbReference>
<evidence type="ECO:0000313" key="11">
    <source>
        <dbReference type="EMBL" id="ESO95231.1"/>
    </source>
</evidence>
<proteinExistence type="inferred from homology"/>
<dbReference type="Pfam" id="PF12972">
    <property type="entry name" value="NAGLU_C"/>
    <property type="match status" value="1"/>
</dbReference>
<dbReference type="InterPro" id="IPR007781">
    <property type="entry name" value="NAGLU"/>
</dbReference>
<keyword evidence="12" id="KW-1185">Reference proteome</keyword>
<keyword evidence="4" id="KW-0326">Glycosidase</keyword>
<dbReference type="RefSeq" id="XP_009054074.1">
    <property type="nucleotide sequence ID" value="XM_009055826.1"/>
</dbReference>
<gene>
    <name evidence="11" type="ORF">LOTGIDRAFT_144735</name>
</gene>
<evidence type="ECO:0000256" key="7">
    <source>
        <dbReference type="ARBA" id="ARBA00066522"/>
    </source>
</evidence>
<evidence type="ECO:0000256" key="1">
    <source>
        <dbReference type="ARBA" id="ARBA00022729"/>
    </source>
</evidence>
<dbReference type="InterPro" id="IPR029018">
    <property type="entry name" value="Hex-like_dom2"/>
</dbReference>